<sequence>MDARTVAAAAALGMALVVPAGCAEADTRTGGSTTTDQQSYEITEPIDALVVDARAATVIVEGGDGPLTVDETYHFSDDRPATSHRVDGSTLHLTDSGCRNDDVRCDVEFRVHLPAAARTEITSQAGAVRLTGLTGDVTVSTRAGAVEGRGLGADEVSVETQAGAARLEFARAPSTVRASTEVGAVEVRVPGDTSYAVDVQTTVGRSDVSVQRDPSSAHRIQIRTSVGAVKVAAV</sequence>
<reference evidence="4" key="1">
    <citation type="submission" date="2023-07" db="EMBL/GenBank/DDBJ databases">
        <title>30 novel species of actinomycetes from the DSMZ collection.</title>
        <authorList>
            <person name="Nouioui I."/>
        </authorList>
    </citation>
    <scope>NUCLEOTIDE SEQUENCE [LARGE SCALE GENOMIC DNA]</scope>
    <source>
        <strain evidence="4">DSM 45834</strain>
    </source>
</reference>
<feature type="domain" description="DUF4097" evidence="2">
    <location>
        <begin position="94"/>
        <end position="220"/>
    </location>
</feature>
<keyword evidence="4" id="KW-1185">Reference proteome</keyword>
<feature type="chain" id="PRO_5046785630" evidence="1">
    <location>
        <begin position="26"/>
        <end position="234"/>
    </location>
</feature>
<accession>A0ABU2NJZ3</accession>
<dbReference type="InterPro" id="IPR025164">
    <property type="entry name" value="Toastrack_DUF4097"/>
</dbReference>
<dbReference type="Pfam" id="PF13349">
    <property type="entry name" value="DUF4097"/>
    <property type="match status" value="1"/>
</dbReference>
<dbReference type="RefSeq" id="WP_311560045.1">
    <property type="nucleotide sequence ID" value="NZ_JAVREJ010000035.1"/>
</dbReference>
<feature type="signal peptide" evidence="1">
    <location>
        <begin position="1"/>
        <end position="25"/>
    </location>
</feature>
<name>A0ABU2NJZ3_9PSEU</name>
<organism evidence="3 4">
    <name type="scientific">Pseudonocardia charpentierae</name>
    <dbReference type="NCBI Taxonomy" id="3075545"/>
    <lineage>
        <taxon>Bacteria</taxon>
        <taxon>Bacillati</taxon>
        <taxon>Actinomycetota</taxon>
        <taxon>Actinomycetes</taxon>
        <taxon>Pseudonocardiales</taxon>
        <taxon>Pseudonocardiaceae</taxon>
        <taxon>Pseudonocardia</taxon>
    </lineage>
</organism>
<proteinExistence type="predicted"/>
<evidence type="ECO:0000256" key="1">
    <source>
        <dbReference type="SAM" id="SignalP"/>
    </source>
</evidence>
<evidence type="ECO:0000313" key="4">
    <source>
        <dbReference type="Proteomes" id="UP001183202"/>
    </source>
</evidence>
<evidence type="ECO:0000313" key="3">
    <source>
        <dbReference type="EMBL" id="MDT0353534.1"/>
    </source>
</evidence>
<dbReference type="Proteomes" id="UP001183202">
    <property type="component" value="Unassembled WGS sequence"/>
</dbReference>
<evidence type="ECO:0000259" key="2">
    <source>
        <dbReference type="Pfam" id="PF13349"/>
    </source>
</evidence>
<protein>
    <submittedName>
        <fullName evidence="3">DUF4097 family beta strand repeat-containing protein</fullName>
    </submittedName>
</protein>
<gene>
    <name evidence="3" type="ORF">RM445_28980</name>
</gene>
<keyword evidence="1" id="KW-0732">Signal</keyword>
<comment type="caution">
    <text evidence="3">The sequence shown here is derived from an EMBL/GenBank/DDBJ whole genome shotgun (WGS) entry which is preliminary data.</text>
</comment>
<dbReference type="EMBL" id="JAVREJ010000035">
    <property type="protein sequence ID" value="MDT0353534.1"/>
    <property type="molecule type" value="Genomic_DNA"/>
</dbReference>